<evidence type="ECO:0000313" key="2">
    <source>
        <dbReference type="Proteomes" id="UP000238312"/>
    </source>
</evidence>
<name>A0A2T0N6S4_9ACTN</name>
<dbReference type="AlphaFoldDB" id="A0A2T0N6S4"/>
<dbReference type="Gene3D" id="3.30.1310.10">
    <property type="entry name" value="Nucleoid-associated protein YbaB-like domain"/>
    <property type="match status" value="1"/>
</dbReference>
<keyword evidence="1" id="KW-0238">DNA-binding</keyword>
<dbReference type="OrthoDB" id="3542755at2"/>
<organism evidence="1 2">
    <name type="scientific">Nonomuraea fuscirosea</name>
    <dbReference type="NCBI Taxonomy" id="1291556"/>
    <lineage>
        <taxon>Bacteria</taxon>
        <taxon>Bacillati</taxon>
        <taxon>Actinomycetota</taxon>
        <taxon>Actinomycetes</taxon>
        <taxon>Streptosporangiales</taxon>
        <taxon>Streptosporangiaceae</taxon>
        <taxon>Nonomuraea</taxon>
    </lineage>
</organism>
<evidence type="ECO:0000313" key="1">
    <source>
        <dbReference type="EMBL" id="PRX68284.1"/>
    </source>
</evidence>
<dbReference type="RefSeq" id="WP_106236474.1">
    <property type="nucleotide sequence ID" value="NZ_JBFAIL010000002.1"/>
</dbReference>
<keyword evidence="2" id="KW-1185">Reference proteome</keyword>
<dbReference type="Proteomes" id="UP000238312">
    <property type="component" value="Unassembled WGS sequence"/>
</dbReference>
<accession>A0A2T0N6S4</accession>
<dbReference type="InterPro" id="IPR036894">
    <property type="entry name" value="YbaB-like_sf"/>
</dbReference>
<gene>
    <name evidence="1" type="ORF">B0I32_103245</name>
</gene>
<dbReference type="SUPFAM" id="SSF82607">
    <property type="entry name" value="YbaB-like"/>
    <property type="match status" value="1"/>
</dbReference>
<dbReference type="InterPro" id="IPR004401">
    <property type="entry name" value="YbaB/EbfC"/>
</dbReference>
<comment type="caution">
    <text evidence="1">The sequence shown here is derived from an EMBL/GenBank/DDBJ whole genome shotgun (WGS) entry which is preliminary data.</text>
</comment>
<dbReference type="EMBL" id="PVNG01000003">
    <property type="protein sequence ID" value="PRX68284.1"/>
    <property type="molecule type" value="Genomic_DNA"/>
</dbReference>
<proteinExistence type="predicted"/>
<reference evidence="1 2" key="1">
    <citation type="submission" date="2018-03" db="EMBL/GenBank/DDBJ databases">
        <title>Genomic Encyclopedia of Type Strains, Phase III (KMG-III): the genomes of soil and plant-associated and newly described type strains.</title>
        <authorList>
            <person name="Whitman W."/>
        </authorList>
    </citation>
    <scope>NUCLEOTIDE SEQUENCE [LARGE SCALE GENOMIC DNA]</scope>
    <source>
        <strain evidence="1 2">CGMCC 4.7104</strain>
    </source>
</reference>
<dbReference type="Pfam" id="PF02575">
    <property type="entry name" value="YbaB_DNA_bd"/>
    <property type="match status" value="1"/>
</dbReference>
<sequence length="128" mass="13554">MTEIDAFLQGREGDLAGLVREVTAWTAALGGALDELARERMEGADAREVVRARVSGTGGLLGLSIDARRLRDLDHVELAEAVKQAIGAAKGAMGERLTELTEGLSGRDPFLPGGDPLAPHIERVLREG</sequence>
<protein>
    <submittedName>
        <fullName evidence="1">YbaB/EbfC DNA-binding family protein</fullName>
    </submittedName>
</protein>
<dbReference type="GO" id="GO:0003677">
    <property type="term" value="F:DNA binding"/>
    <property type="evidence" value="ECO:0007669"/>
    <property type="project" value="UniProtKB-KW"/>
</dbReference>